<evidence type="ECO:0000313" key="3">
    <source>
        <dbReference type="Proteomes" id="UP000221165"/>
    </source>
</evidence>
<dbReference type="EMBL" id="MIGC01004890">
    <property type="protein sequence ID" value="PHJ17550.1"/>
    <property type="molecule type" value="Genomic_DNA"/>
</dbReference>
<keyword evidence="3" id="KW-1185">Reference proteome</keyword>
<dbReference type="OrthoDB" id="329101at2759"/>
<feature type="region of interest" description="Disordered" evidence="1">
    <location>
        <begin position="144"/>
        <end position="191"/>
    </location>
</feature>
<feature type="compositionally biased region" description="Basic residues" evidence="1">
    <location>
        <begin position="182"/>
        <end position="191"/>
    </location>
</feature>
<protein>
    <submittedName>
        <fullName evidence="2">Uncharacterized protein</fullName>
    </submittedName>
</protein>
<sequence>MAAAQGVSYSTADLQSMAQYPSPFPGYVEQYSDGTSSANVYGEVHPQTMARWTGGPSLFVSPLTTPQIYSSSQAPVVCSPSIPNYTMMAPGTGTFVTPEPNVLGGMSSSMQLYSQSMGGAMPFFGSTPGAAMPQGYHAAFASEQQQAQEGDASMGIRKATLKKQPPPEPPVAPVKPKEIQPQRRRKSLFCC</sequence>
<dbReference type="RefSeq" id="XP_067919269.1">
    <property type="nucleotide sequence ID" value="XM_068068763.1"/>
</dbReference>
<evidence type="ECO:0000313" key="2">
    <source>
        <dbReference type="EMBL" id="PHJ17550.1"/>
    </source>
</evidence>
<feature type="compositionally biased region" description="Pro residues" evidence="1">
    <location>
        <begin position="164"/>
        <end position="173"/>
    </location>
</feature>
<dbReference type="Proteomes" id="UP000221165">
    <property type="component" value="Unassembled WGS sequence"/>
</dbReference>
<proteinExistence type="predicted"/>
<comment type="caution">
    <text evidence="2">The sequence shown here is derived from an EMBL/GenBank/DDBJ whole genome shotgun (WGS) entry which is preliminary data.</text>
</comment>
<name>A0A2C6K8B1_9APIC</name>
<evidence type="ECO:0000256" key="1">
    <source>
        <dbReference type="SAM" id="MobiDB-lite"/>
    </source>
</evidence>
<dbReference type="AlphaFoldDB" id="A0A2C6K8B1"/>
<accession>A0A2C6K8B1</accession>
<reference evidence="2 3" key="1">
    <citation type="journal article" date="2017" name="Int. J. Parasitol.">
        <title>The genome of the protozoan parasite Cystoisospora suis and a reverse vaccinology approach to identify vaccine candidates.</title>
        <authorList>
            <person name="Palmieri N."/>
            <person name="Shrestha A."/>
            <person name="Ruttkowski B."/>
            <person name="Beck T."/>
            <person name="Vogl C."/>
            <person name="Tomley F."/>
            <person name="Blake D.P."/>
            <person name="Joachim A."/>
        </authorList>
    </citation>
    <scope>NUCLEOTIDE SEQUENCE [LARGE SCALE GENOMIC DNA]</scope>
    <source>
        <strain evidence="2 3">Wien I</strain>
    </source>
</reference>
<gene>
    <name evidence="2" type="ORF">CSUI_008636</name>
</gene>
<organism evidence="2 3">
    <name type="scientific">Cystoisospora suis</name>
    <dbReference type="NCBI Taxonomy" id="483139"/>
    <lineage>
        <taxon>Eukaryota</taxon>
        <taxon>Sar</taxon>
        <taxon>Alveolata</taxon>
        <taxon>Apicomplexa</taxon>
        <taxon>Conoidasida</taxon>
        <taxon>Coccidia</taxon>
        <taxon>Eucoccidiorida</taxon>
        <taxon>Eimeriorina</taxon>
        <taxon>Sarcocystidae</taxon>
        <taxon>Cystoisospora</taxon>
    </lineage>
</organism>
<dbReference type="GeneID" id="94431974"/>
<dbReference type="VEuPathDB" id="ToxoDB:CSUI_008636"/>